<keyword evidence="3" id="KW-1185">Reference proteome</keyword>
<evidence type="ECO:0000259" key="1">
    <source>
        <dbReference type="Pfam" id="PF12146"/>
    </source>
</evidence>
<feature type="domain" description="Serine aminopeptidase S33" evidence="1">
    <location>
        <begin position="48"/>
        <end position="157"/>
    </location>
</feature>
<dbReference type="RefSeq" id="WP_152803139.1">
    <property type="nucleotide sequence ID" value="NZ_WHUF01000002.1"/>
</dbReference>
<dbReference type="InterPro" id="IPR050266">
    <property type="entry name" value="AB_hydrolase_sf"/>
</dbReference>
<protein>
    <submittedName>
        <fullName evidence="2">Alpha/beta fold hydrolase</fullName>
    </submittedName>
</protein>
<dbReference type="PRINTS" id="PR00111">
    <property type="entry name" value="ABHYDROLASE"/>
</dbReference>
<dbReference type="Gene3D" id="3.40.50.1820">
    <property type="entry name" value="alpha/beta hydrolase"/>
    <property type="match status" value="1"/>
</dbReference>
<sequence>MIKLMETPMLALQVRRAARDLGDVIYVHGSTFGADLSVFFAFDGRSWADELNDAGFNVWGFDFAGYGASERYPQDDAIPAGRLHDVQAQLHRVVRAVRERNGGRPVMLLAHSWGGSVAARYAGDYPQELSALVLFAPIVTRSAAMVAGAYVPAAAGMASHYPLTAWAQYRRFVEDVPRGLPQLLSEAHFQHWSAAFLASDTGAATRTPPAVLTPAGPQIDVRALWSGHALYDPARIGTPTLLVRGEWDSVCSEADAVRLLTELGGSIKVCKTIPRATHLMHLESSRGLLYNAVNAFLLRSST</sequence>
<proteinExistence type="predicted"/>
<dbReference type="SUPFAM" id="SSF53474">
    <property type="entry name" value="alpha/beta-Hydrolases"/>
    <property type="match status" value="1"/>
</dbReference>
<reference evidence="2 3" key="1">
    <citation type="submission" date="2019-10" db="EMBL/GenBank/DDBJ databases">
        <title>Two novel species isolated from a subtropical stream in China.</title>
        <authorList>
            <person name="Lu H."/>
        </authorList>
    </citation>
    <scope>NUCLEOTIDE SEQUENCE [LARGE SCALE GENOMIC DNA]</scope>
    <source>
        <strain evidence="2 3">FT103W</strain>
    </source>
</reference>
<organism evidence="2 3">
    <name type="scientific">Rugamonas rivuli</name>
    <dbReference type="NCBI Taxonomy" id="2743358"/>
    <lineage>
        <taxon>Bacteria</taxon>
        <taxon>Pseudomonadati</taxon>
        <taxon>Pseudomonadota</taxon>
        <taxon>Betaproteobacteria</taxon>
        <taxon>Burkholderiales</taxon>
        <taxon>Oxalobacteraceae</taxon>
        <taxon>Telluria group</taxon>
        <taxon>Rugamonas</taxon>
    </lineage>
</organism>
<dbReference type="InterPro" id="IPR022742">
    <property type="entry name" value="Hydrolase_4"/>
</dbReference>
<comment type="caution">
    <text evidence="2">The sequence shown here is derived from an EMBL/GenBank/DDBJ whole genome shotgun (WGS) entry which is preliminary data.</text>
</comment>
<accession>A0A843SB05</accession>
<evidence type="ECO:0000313" key="3">
    <source>
        <dbReference type="Proteomes" id="UP000444318"/>
    </source>
</evidence>
<keyword evidence="2" id="KW-0378">Hydrolase</keyword>
<dbReference type="PANTHER" id="PTHR43798:SF33">
    <property type="entry name" value="HYDROLASE, PUTATIVE (AFU_ORTHOLOGUE AFUA_2G14860)-RELATED"/>
    <property type="match status" value="1"/>
</dbReference>
<evidence type="ECO:0000313" key="2">
    <source>
        <dbReference type="EMBL" id="MQA19391.1"/>
    </source>
</evidence>
<dbReference type="Pfam" id="PF12146">
    <property type="entry name" value="Hydrolase_4"/>
    <property type="match status" value="1"/>
</dbReference>
<name>A0A843SB05_9BURK</name>
<dbReference type="GO" id="GO:0016020">
    <property type="term" value="C:membrane"/>
    <property type="evidence" value="ECO:0007669"/>
    <property type="project" value="TreeGrafter"/>
</dbReference>
<dbReference type="Proteomes" id="UP000444318">
    <property type="component" value="Unassembled WGS sequence"/>
</dbReference>
<dbReference type="InterPro" id="IPR029058">
    <property type="entry name" value="AB_hydrolase_fold"/>
</dbReference>
<gene>
    <name evidence="2" type="ORF">GEV01_07675</name>
</gene>
<dbReference type="AlphaFoldDB" id="A0A843SB05"/>
<dbReference type="PANTHER" id="PTHR43798">
    <property type="entry name" value="MONOACYLGLYCEROL LIPASE"/>
    <property type="match status" value="1"/>
</dbReference>
<dbReference type="GO" id="GO:0016787">
    <property type="term" value="F:hydrolase activity"/>
    <property type="evidence" value="ECO:0007669"/>
    <property type="project" value="UniProtKB-KW"/>
</dbReference>
<dbReference type="EMBL" id="WHUF01000002">
    <property type="protein sequence ID" value="MQA19391.1"/>
    <property type="molecule type" value="Genomic_DNA"/>
</dbReference>
<dbReference type="InterPro" id="IPR000073">
    <property type="entry name" value="AB_hydrolase_1"/>
</dbReference>